<dbReference type="PANTHER" id="PTHR33279:SF2">
    <property type="entry name" value="SULFUR CARRIER PROTEIN TUSA"/>
    <property type="match status" value="1"/>
</dbReference>
<dbReference type="InterPro" id="IPR036868">
    <property type="entry name" value="TusA-like_sf"/>
</dbReference>
<feature type="domain" description="UPF0033" evidence="1">
    <location>
        <begin position="10"/>
        <end position="34"/>
    </location>
</feature>
<evidence type="ECO:0000313" key="2">
    <source>
        <dbReference type="EMBL" id="SUZ55800.1"/>
    </source>
</evidence>
<name>A0A381NMP4_9ZZZZ</name>
<dbReference type="PROSITE" id="PS01148">
    <property type="entry name" value="UPF0033"/>
    <property type="match status" value="1"/>
</dbReference>
<proteinExistence type="predicted"/>
<dbReference type="CDD" id="cd00291">
    <property type="entry name" value="SirA_YedF_YeeD"/>
    <property type="match status" value="1"/>
</dbReference>
<dbReference type="Gene3D" id="3.30.110.40">
    <property type="entry name" value="TusA-like domain"/>
    <property type="match status" value="1"/>
</dbReference>
<dbReference type="SUPFAM" id="SSF64307">
    <property type="entry name" value="SirA-like"/>
    <property type="match status" value="1"/>
</dbReference>
<sequence>MSELHEDHELDCKGLNCPLPILKTKKAIDGMAEGQILKMIATDPGSINDVQAFTKRTKHELMESISDNGEYIFYIRKS</sequence>
<protein>
    <recommendedName>
        <fullName evidence="1">UPF0033 domain-containing protein</fullName>
    </recommendedName>
</protein>
<gene>
    <name evidence="2" type="ORF">METZ01_LOCUS8654</name>
</gene>
<dbReference type="AlphaFoldDB" id="A0A381NMP4"/>
<dbReference type="PANTHER" id="PTHR33279">
    <property type="entry name" value="SULFUR CARRIER PROTEIN YEDF-RELATED"/>
    <property type="match status" value="1"/>
</dbReference>
<reference evidence="2" key="1">
    <citation type="submission" date="2018-05" db="EMBL/GenBank/DDBJ databases">
        <authorList>
            <person name="Lanie J.A."/>
            <person name="Ng W.-L."/>
            <person name="Kazmierczak K.M."/>
            <person name="Andrzejewski T.M."/>
            <person name="Davidsen T.M."/>
            <person name="Wayne K.J."/>
            <person name="Tettelin H."/>
            <person name="Glass J.I."/>
            <person name="Rusch D."/>
            <person name="Podicherti R."/>
            <person name="Tsui H.-C.T."/>
            <person name="Winkler M.E."/>
        </authorList>
    </citation>
    <scope>NUCLEOTIDE SEQUENCE</scope>
</reference>
<dbReference type="InterPro" id="IPR001455">
    <property type="entry name" value="TusA-like"/>
</dbReference>
<dbReference type="Pfam" id="PF01206">
    <property type="entry name" value="TusA"/>
    <property type="match status" value="1"/>
</dbReference>
<evidence type="ECO:0000259" key="1">
    <source>
        <dbReference type="PROSITE" id="PS01148"/>
    </source>
</evidence>
<organism evidence="2">
    <name type="scientific">marine metagenome</name>
    <dbReference type="NCBI Taxonomy" id="408172"/>
    <lineage>
        <taxon>unclassified sequences</taxon>
        <taxon>metagenomes</taxon>
        <taxon>ecological metagenomes</taxon>
    </lineage>
</organism>
<dbReference type="EMBL" id="UINC01000462">
    <property type="protein sequence ID" value="SUZ55800.1"/>
    <property type="molecule type" value="Genomic_DNA"/>
</dbReference>
<accession>A0A381NMP4</accession>